<dbReference type="InterPro" id="IPR049980">
    <property type="entry name" value="LTA4H_cat"/>
</dbReference>
<reference evidence="1 2" key="1">
    <citation type="journal article" date="2018" name="Biotechnol. Adv.">
        <title>Improved genomic resources and new bioinformatic workflow for the carcinogenic parasite Clonorchis sinensis: Biotechnological implications.</title>
        <authorList>
            <person name="Wang D."/>
            <person name="Korhonen P.K."/>
            <person name="Gasser R.B."/>
            <person name="Young N.D."/>
        </authorList>
    </citation>
    <scope>NUCLEOTIDE SEQUENCE [LARGE SCALE GENOMIC DNA]</scope>
    <source>
        <strain evidence="1">Cs-k2</strain>
    </source>
</reference>
<dbReference type="EMBL" id="NIRI02000056">
    <property type="protein sequence ID" value="KAG5445159.1"/>
    <property type="molecule type" value="Genomic_DNA"/>
</dbReference>
<dbReference type="InterPro" id="IPR038502">
    <property type="entry name" value="M1_LTA-4_hydro/amino_C_sf"/>
</dbReference>
<dbReference type="PRINTS" id="PR00756">
    <property type="entry name" value="ALADIPTASE"/>
</dbReference>
<accession>A0A8T1M847</accession>
<dbReference type="Gene3D" id="3.30.2010.30">
    <property type="match status" value="1"/>
</dbReference>
<dbReference type="GO" id="GO:0004301">
    <property type="term" value="F:epoxide hydrolase activity"/>
    <property type="evidence" value="ECO:0007669"/>
    <property type="project" value="TreeGrafter"/>
</dbReference>
<keyword evidence="1" id="KW-0378">Hydrolase</keyword>
<dbReference type="Pfam" id="PF09127">
    <property type="entry name" value="Leuk-A4-hydro_C"/>
    <property type="match status" value="1"/>
</dbReference>
<proteinExistence type="predicted"/>
<dbReference type="Gene3D" id="2.60.40.1730">
    <property type="entry name" value="tricorn interacting facor f3 domain"/>
    <property type="match status" value="1"/>
</dbReference>
<dbReference type="InterPro" id="IPR014782">
    <property type="entry name" value="Peptidase_M1_dom"/>
</dbReference>
<dbReference type="GO" id="GO:0008270">
    <property type="term" value="F:zinc ion binding"/>
    <property type="evidence" value="ECO:0007669"/>
    <property type="project" value="InterPro"/>
</dbReference>
<dbReference type="Gene3D" id="1.25.40.320">
    <property type="entry name" value="Peptidase M1, leukotriene A4 hydrolase/aminopeptidase C-terminal domain"/>
    <property type="match status" value="1"/>
</dbReference>
<dbReference type="InterPro" id="IPR042097">
    <property type="entry name" value="Aminopeptidase_N-like_N_sf"/>
</dbReference>
<dbReference type="Pfam" id="PF01433">
    <property type="entry name" value="Peptidase_M1"/>
    <property type="match status" value="1"/>
</dbReference>
<evidence type="ECO:0000313" key="1">
    <source>
        <dbReference type="EMBL" id="KAG5445159.1"/>
    </source>
</evidence>
<protein>
    <submittedName>
        <fullName evidence="1">Leukotriene A-4 hydrolase</fullName>
    </submittedName>
</protein>
<name>A0A8T1M847_CLOSI</name>
<dbReference type="SUPFAM" id="SSF63737">
    <property type="entry name" value="Leukotriene A4 hydrolase N-terminal domain"/>
    <property type="match status" value="1"/>
</dbReference>
<evidence type="ECO:0000313" key="2">
    <source>
        <dbReference type="Proteomes" id="UP000286415"/>
    </source>
</evidence>
<dbReference type="Proteomes" id="UP000286415">
    <property type="component" value="Unassembled WGS sequence"/>
</dbReference>
<sequence length="612" mass="70061">MVHVRDPSSSANSSHYQTRHWKFNWTVHFTESVISGLANLRIKKICADEHPLLILDANDLQIETVKISGQATEWKILPHSTKELGSRLEIEVPTKDNEFDVEIHYRTSPESSALQWLEPELTADKRLPFMFSQCQAIHARSLFPCQDTPSVKATFEAVVHVPKDTVVVMGAVRVKEPSVSSRGDDWREYHFVQTVPIPSYLVTIACGDLASERIGPRSSVWAEPSVVKKAANEFSDTEKMIAAGEQLCGPYIWKIYDILVLPPTFPYGGMENPCLTFVSPTIIAGDRSLVNVIAHEIAHSWTGNLVTNSSWEHFWLNEGHTVYLERLIVERLYGKKQRDLVVAIGYTELINACETLGKDNPFTKLVTDLEGVHPDVAYNRIPYEKGSLFLYFLEHTFGKDKMLSWLQHYIKKFAGGALDTHAWREFLSTQLGPEVEGPAVDWNEWLYGLGMPPWKPTLEADDAISECDKLNDLLCSTELPHSTSESTALRDLWKQLSPTQRELALCRMNERPPLHHDNLRRIDVILELSKEKNAELRFQWSLMTIRAQYMPALESCLEFLNSQGRMKYTRPIYRELNKWSEVRQQIHDNFKSQKPFMHRTTAMLVEKDLELA</sequence>
<dbReference type="GO" id="GO:0043171">
    <property type="term" value="P:peptide catabolic process"/>
    <property type="evidence" value="ECO:0007669"/>
    <property type="project" value="TreeGrafter"/>
</dbReference>
<dbReference type="GO" id="GO:0006508">
    <property type="term" value="P:proteolysis"/>
    <property type="evidence" value="ECO:0007669"/>
    <property type="project" value="UniProtKB-KW"/>
</dbReference>
<dbReference type="SUPFAM" id="SSF48371">
    <property type="entry name" value="ARM repeat"/>
    <property type="match status" value="1"/>
</dbReference>
<dbReference type="GO" id="GO:0008237">
    <property type="term" value="F:metallopeptidase activity"/>
    <property type="evidence" value="ECO:0007669"/>
    <property type="project" value="UniProtKB-KW"/>
</dbReference>
<organism evidence="1 2">
    <name type="scientific">Clonorchis sinensis</name>
    <name type="common">Chinese liver fluke</name>
    <dbReference type="NCBI Taxonomy" id="79923"/>
    <lineage>
        <taxon>Eukaryota</taxon>
        <taxon>Metazoa</taxon>
        <taxon>Spiralia</taxon>
        <taxon>Lophotrochozoa</taxon>
        <taxon>Platyhelminthes</taxon>
        <taxon>Trematoda</taxon>
        <taxon>Digenea</taxon>
        <taxon>Opisthorchiida</taxon>
        <taxon>Opisthorchiata</taxon>
        <taxon>Opisthorchiidae</taxon>
        <taxon>Clonorchis</taxon>
    </lineage>
</organism>
<dbReference type="InterPro" id="IPR027268">
    <property type="entry name" value="Peptidase_M4/M1_CTD_sf"/>
</dbReference>
<reference evidence="1 2" key="2">
    <citation type="journal article" date="2021" name="Genomics">
        <title>High-quality reference genome for Clonorchis sinensis.</title>
        <authorList>
            <person name="Young N.D."/>
            <person name="Stroehlein A.J."/>
            <person name="Kinkar L."/>
            <person name="Wang T."/>
            <person name="Sohn W.M."/>
            <person name="Chang B.C.H."/>
            <person name="Kaur P."/>
            <person name="Weisz D."/>
            <person name="Dudchenko O."/>
            <person name="Aiden E.L."/>
            <person name="Korhonen P.K."/>
            <person name="Gasser R.B."/>
        </authorList>
    </citation>
    <scope>NUCLEOTIDE SEQUENCE [LARGE SCALE GENOMIC DNA]</scope>
    <source>
        <strain evidence="1">Cs-k2</strain>
    </source>
</reference>
<dbReference type="Pfam" id="PF17900">
    <property type="entry name" value="Peptidase_M1_N"/>
    <property type="match status" value="1"/>
</dbReference>
<dbReference type="InterPro" id="IPR045357">
    <property type="entry name" value="Aminopeptidase_N-like_N"/>
</dbReference>
<dbReference type="PANTHER" id="PTHR45726">
    <property type="entry name" value="LEUKOTRIENE A-4 HYDROLASE"/>
    <property type="match status" value="1"/>
</dbReference>
<dbReference type="CDD" id="cd09599">
    <property type="entry name" value="M1_LTA4H"/>
    <property type="match status" value="1"/>
</dbReference>
<comment type="caution">
    <text evidence="1">The sequence shown here is derived from an EMBL/GenBank/DDBJ whole genome shotgun (WGS) entry which is preliminary data.</text>
</comment>
<dbReference type="InterPro" id="IPR016024">
    <property type="entry name" value="ARM-type_fold"/>
</dbReference>
<gene>
    <name evidence="1" type="ORF">CSKR_103948</name>
</gene>
<dbReference type="GO" id="GO:0005829">
    <property type="term" value="C:cytosol"/>
    <property type="evidence" value="ECO:0007669"/>
    <property type="project" value="TreeGrafter"/>
</dbReference>
<dbReference type="InterPro" id="IPR015211">
    <property type="entry name" value="Peptidase_M1_C"/>
</dbReference>
<dbReference type="InterPro" id="IPR034015">
    <property type="entry name" value="M1_LTA4H"/>
</dbReference>
<dbReference type="OrthoDB" id="79562at2759"/>
<dbReference type="InterPro" id="IPR001930">
    <property type="entry name" value="Peptidase_M1"/>
</dbReference>
<dbReference type="PANTHER" id="PTHR45726:SF3">
    <property type="entry name" value="LEUKOTRIENE A-4 HYDROLASE"/>
    <property type="match status" value="1"/>
</dbReference>
<dbReference type="SUPFAM" id="SSF55486">
    <property type="entry name" value="Metalloproteases ('zincins'), catalytic domain"/>
    <property type="match status" value="1"/>
</dbReference>
<dbReference type="GO" id="GO:0004177">
    <property type="term" value="F:aminopeptidase activity"/>
    <property type="evidence" value="ECO:0007669"/>
    <property type="project" value="TreeGrafter"/>
</dbReference>
<keyword evidence="2" id="KW-1185">Reference proteome</keyword>
<dbReference type="SMART" id="SM01263">
    <property type="entry name" value="Leuk-A4-hydro_C"/>
    <property type="match status" value="1"/>
</dbReference>
<dbReference type="Gene3D" id="1.10.390.10">
    <property type="entry name" value="Neutral Protease Domain 2"/>
    <property type="match status" value="1"/>
</dbReference>